<evidence type="ECO:0000313" key="3">
    <source>
        <dbReference type="Proteomes" id="UP001208689"/>
    </source>
</evidence>
<keyword evidence="1" id="KW-0472">Membrane</keyword>
<proteinExistence type="predicted"/>
<keyword evidence="1" id="KW-1133">Transmembrane helix</keyword>
<accession>A0ABY6HWJ3</accession>
<name>A0ABY6HWJ3_9ARCH</name>
<feature type="transmembrane region" description="Helical" evidence="1">
    <location>
        <begin position="69"/>
        <end position="87"/>
    </location>
</feature>
<feature type="transmembrane region" description="Helical" evidence="1">
    <location>
        <begin position="93"/>
        <end position="111"/>
    </location>
</feature>
<feature type="transmembrane region" description="Helical" evidence="1">
    <location>
        <begin position="43"/>
        <end position="62"/>
    </location>
</feature>
<keyword evidence="1" id="KW-0812">Transmembrane</keyword>
<organism evidence="2 3">
    <name type="scientific">Candidatus Lokiarchaeum ossiferum</name>
    <dbReference type="NCBI Taxonomy" id="2951803"/>
    <lineage>
        <taxon>Archaea</taxon>
        <taxon>Promethearchaeati</taxon>
        <taxon>Promethearchaeota</taxon>
        <taxon>Promethearchaeia</taxon>
        <taxon>Promethearchaeales</taxon>
        <taxon>Promethearchaeaceae</taxon>
        <taxon>Candidatus Lokiarchaeum</taxon>
    </lineage>
</organism>
<reference evidence="2" key="1">
    <citation type="submission" date="2022-09" db="EMBL/GenBank/DDBJ databases">
        <title>Actin cytoskeleton and complex cell architecture in an #Asgard archaeon.</title>
        <authorList>
            <person name="Ponce Toledo R.I."/>
            <person name="Schleper C."/>
            <person name="Rodrigues Oliveira T."/>
            <person name="Wollweber F."/>
            <person name="Xu J."/>
            <person name="Rittmann S."/>
            <person name="Klingl A."/>
            <person name="Pilhofer M."/>
        </authorList>
    </citation>
    <scope>NUCLEOTIDE SEQUENCE</scope>
    <source>
        <strain evidence="2">B-35</strain>
    </source>
</reference>
<feature type="transmembrane region" description="Helical" evidence="1">
    <location>
        <begin position="12"/>
        <end position="37"/>
    </location>
</feature>
<evidence type="ECO:0008006" key="4">
    <source>
        <dbReference type="Google" id="ProtNLM"/>
    </source>
</evidence>
<protein>
    <recommendedName>
        <fullName evidence="4">MerC domain-containing protein</fullName>
    </recommendedName>
</protein>
<dbReference type="Proteomes" id="UP001208689">
    <property type="component" value="Chromosome"/>
</dbReference>
<dbReference type="EMBL" id="CP104013">
    <property type="protein sequence ID" value="UYP47217.1"/>
    <property type="molecule type" value="Genomic_DNA"/>
</dbReference>
<evidence type="ECO:0000256" key="1">
    <source>
        <dbReference type="SAM" id="Phobius"/>
    </source>
</evidence>
<evidence type="ECO:0000313" key="2">
    <source>
        <dbReference type="EMBL" id="UYP47217.1"/>
    </source>
</evidence>
<gene>
    <name evidence="2" type="ORF">NEF87_003502</name>
</gene>
<sequence>MHTFKIGHRKLCIGCFITYPTALVFYLIGSLSGLFNIFTTPQLWYFGFGLCGIYLFSILGLTKTKKIKMITKFLIGCGIAFCVAAIWSLSHPIRLRLIVIGIYFLIGHAFINTMRLLDIYRTCHKCEYDCDWQRCPGMSSILSPDTIPKIESDTP</sequence>
<keyword evidence="3" id="KW-1185">Reference proteome</keyword>